<dbReference type="Pfam" id="PF18451">
    <property type="entry name" value="CdiA_C"/>
    <property type="match status" value="1"/>
</dbReference>
<dbReference type="Proteomes" id="UP000823638">
    <property type="component" value="Unassembled WGS sequence"/>
</dbReference>
<protein>
    <recommendedName>
        <fullName evidence="1">tRNA nuclease CdiA C-terminal domain-containing protein</fullName>
    </recommendedName>
</protein>
<dbReference type="EMBL" id="JADIMM010000121">
    <property type="protein sequence ID" value="MBO8458705.1"/>
    <property type="molecule type" value="Genomic_DNA"/>
</dbReference>
<reference evidence="2" key="1">
    <citation type="submission" date="2020-10" db="EMBL/GenBank/DDBJ databases">
        <authorList>
            <person name="Gilroy R."/>
        </authorList>
    </citation>
    <scope>NUCLEOTIDE SEQUENCE</scope>
    <source>
        <strain evidence="2">10532</strain>
    </source>
</reference>
<dbReference type="Gene3D" id="3.40.1350.120">
    <property type="match status" value="1"/>
</dbReference>
<feature type="domain" description="tRNA nuclease CdiA C-terminal" evidence="1">
    <location>
        <begin position="96"/>
        <end position="168"/>
    </location>
</feature>
<evidence type="ECO:0000259" key="1">
    <source>
        <dbReference type="Pfam" id="PF18451"/>
    </source>
</evidence>
<evidence type="ECO:0000313" key="3">
    <source>
        <dbReference type="Proteomes" id="UP000823638"/>
    </source>
</evidence>
<gene>
    <name evidence="2" type="ORF">IAA81_10865</name>
</gene>
<proteinExistence type="predicted"/>
<dbReference type="AlphaFoldDB" id="A0A9D9N3D3"/>
<organism evidence="2 3">
    <name type="scientific">Candidatus Gallitreponema excrementavium</name>
    <dbReference type="NCBI Taxonomy" id="2840840"/>
    <lineage>
        <taxon>Bacteria</taxon>
        <taxon>Pseudomonadati</taxon>
        <taxon>Spirochaetota</taxon>
        <taxon>Spirochaetia</taxon>
        <taxon>Spirochaetales</taxon>
        <taxon>Candidatus Gallitreponema</taxon>
    </lineage>
</organism>
<accession>A0A9D9N3D3</accession>
<dbReference type="InterPro" id="IPR040559">
    <property type="entry name" value="CdiA_C"/>
</dbReference>
<evidence type="ECO:0000313" key="2">
    <source>
        <dbReference type="EMBL" id="MBO8458705.1"/>
    </source>
</evidence>
<reference evidence="2" key="2">
    <citation type="journal article" date="2021" name="PeerJ">
        <title>Extensive microbial diversity within the chicken gut microbiome revealed by metagenomics and culture.</title>
        <authorList>
            <person name="Gilroy R."/>
            <person name="Ravi A."/>
            <person name="Getino M."/>
            <person name="Pursley I."/>
            <person name="Horton D.L."/>
            <person name="Alikhan N.F."/>
            <person name="Baker D."/>
            <person name="Gharbi K."/>
            <person name="Hall N."/>
            <person name="Watson M."/>
            <person name="Adriaenssens E.M."/>
            <person name="Foster-Nyarko E."/>
            <person name="Jarju S."/>
            <person name="Secka A."/>
            <person name="Antonio M."/>
            <person name="Oren A."/>
            <person name="Chaudhuri R.R."/>
            <person name="La Ragione R."/>
            <person name="Hildebrand F."/>
            <person name="Pallen M.J."/>
        </authorList>
    </citation>
    <scope>NUCLEOTIDE SEQUENCE</scope>
    <source>
        <strain evidence="2">10532</strain>
    </source>
</reference>
<name>A0A9D9N3D3_9SPIR</name>
<comment type="caution">
    <text evidence="2">The sequence shown here is derived from an EMBL/GenBank/DDBJ whole genome shotgun (WGS) entry which is preliminary data.</text>
</comment>
<sequence length="177" mass="20289">MDNGNWWKLTESMKAQAEAFGLWGNILQQAYDMDMLNYQKELLQGYDLKYKGKKGGYVEASKNWEYSAKEMTAAKVMADNGHMVYLLPKSYLDKIKNPDILIDNQIGEIKQLNNGTQTAVDNEIKKAAHQRARIVFLQIPDTDVPLKTLIDTAKRRQKRSGKIEKILVYFQGVLSEI</sequence>